<name>A0A0L6W043_9FIRM</name>
<dbReference type="Gene3D" id="2.20.25.270">
    <property type="match status" value="1"/>
</dbReference>
<dbReference type="CDD" id="cd10141">
    <property type="entry name" value="CopZ-like_Fer2_BFD-like"/>
    <property type="match status" value="1"/>
</dbReference>
<evidence type="ECO:0000259" key="1">
    <source>
        <dbReference type="Pfam" id="PF04324"/>
    </source>
</evidence>
<dbReference type="AlphaFoldDB" id="A0A0L6W043"/>
<evidence type="ECO:0000259" key="2">
    <source>
        <dbReference type="Pfam" id="PF18423"/>
    </source>
</evidence>
<keyword evidence="4" id="KW-1185">Reference proteome</keyword>
<sequence>MAPEDKLISNDNLCPVCGKQGAGVKNETVRHLVKNDLKKSVGSHDYNLCMTEDCDVVYFKHDIVFYRHDLTVPVWFKNNANPRYICYCNRVTQEQIENALINGNARTVKDVARLTGAMKNGQCLLNNPTGKCCGPVIQQIIDNVLLQK</sequence>
<dbReference type="Gene3D" id="1.10.10.1100">
    <property type="entry name" value="BFD-like [2Fe-2S]-binding domain"/>
    <property type="match status" value="1"/>
</dbReference>
<dbReference type="InterPro" id="IPR007419">
    <property type="entry name" value="BFD-like_2Fe2S-bd_dom"/>
</dbReference>
<dbReference type="InterPro" id="IPR040890">
    <property type="entry name" value="Znf_CopZ"/>
</dbReference>
<dbReference type="Pfam" id="PF18423">
    <property type="entry name" value="zf_CopZ"/>
    <property type="match status" value="1"/>
</dbReference>
<reference evidence="4" key="1">
    <citation type="submission" date="2015-07" db="EMBL/GenBank/DDBJ databases">
        <title>Complete Genome of Thermincola ferriacetica strain Z-0001T.</title>
        <authorList>
            <person name="Lusk B."/>
            <person name="Badalamenti J.P."/>
            <person name="Parameswaran P."/>
            <person name="Bond D.R."/>
            <person name="Torres C.I."/>
        </authorList>
    </citation>
    <scope>NUCLEOTIDE SEQUENCE [LARGE SCALE GENOMIC DNA]</scope>
    <source>
        <strain evidence="4">Z-0001</strain>
    </source>
</reference>
<feature type="domain" description="CopZ zinc binding" evidence="2">
    <location>
        <begin position="12"/>
        <end position="70"/>
    </location>
</feature>
<gene>
    <name evidence="3" type="ORF">Tfer_2416</name>
</gene>
<evidence type="ECO:0000313" key="4">
    <source>
        <dbReference type="Proteomes" id="UP000037175"/>
    </source>
</evidence>
<dbReference type="Proteomes" id="UP000037175">
    <property type="component" value="Unassembled WGS sequence"/>
</dbReference>
<dbReference type="EMBL" id="LGTE01000019">
    <property type="protein sequence ID" value="KNZ68927.1"/>
    <property type="molecule type" value="Genomic_DNA"/>
</dbReference>
<dbReference type="InterPro" id="IPR041854">
    <property type="entry name" value="BFD-like_2Fe2S-bd_dom_sf"/>
</dbReference>
<proteinExistence type="predicted"/>
<organism evidence="3 4">
    <name type="scientific">Thermincola ferriacetica</name>
    <dbReference type="NCBI Taxonomy" id="281456"/>
    <lineage>
        <taxon>Bacteria</taxon>
        <taxon>Bacillati</taxon>
        <taxon>Bacillota</taxon>
        <taxon>Clostridia</taxon>
        <taxon>Eubacteriales</taxon>
        <taxon>Thermincolaceae</taxon>
        <taxon>Thermincola</taxon>
    </lineage>
</organism>
<feature type="domain" description="BFD-like [2Fe-2S]-binding" evidence="1">
    <location>
        <begin position="84"/>
        <end position="142"/>
    </location>
</feature>
<accession>A0A0L6W043</accession>
<dbReference type="Pfam" id="PF04324">
    <property type="entry name" value="Fer2_BFD"/>
    <property type="match status" value="1"/>
</dbReference>
<evidence type="ECO:0000313" key="3">
    <source>
        <dbReference type="EMBL" id="KNZ68927.1"/>
    </source>
</evidence>
<comment type="caution">
    <text evidence="3">The sequence shown here is derived from an EMBL/GenBank/DDBJ whole genome shotgun (WGS) entry which is preliminary data.</text>
</comment>
<protein>
    <submittedName>
        <fullName evidence="3">BFD (2Fe-2S)-binding domain-containing protein</fullName>
    </submittedName>
</protein>